<dbReference type="InterPro" id="IPR036259">
    <property type="entry name" value="MFS_trans_sf"/>
</dbReference>
<dbReference type="SUPFAM" id="SSF103473">
    <property type="entry name" value="MFS general substrate transporter"/>
    <property type="match status" value="1"/>
</dbReference>
<feature type="transmembrane region" description="Helical" evidence="5">
    <location>
        <begin position="438"/>
        <end position="457"/>
    </location>
</feature>
<dbReference type="CDD" id="cd17317">
    <property type="entry name" value="MFS_SLC22"/>
    <property type="match status" value="1"/>
</dbReference>
<sequence length="545" mass="61067">MKFDDVLEHHVGEFGPYQKWIYFLACIPAVAGAFMSLMPVFILAKPDFRCKLPFIENDTYHFQSEYHERLVNASVPIDTNIFGELQFAECQLFDHGNASANGILNSSLSSNSSRTFCDDWVYDNSVHITAISDYDMVCENEILVSHFKMIAFIGGLIGAFVNGILSDLFGRKRVFLCCLAFYTLATVVLIFSPNYLVFLAMRFFQGVFGSGVFMISFVYVMEVVGPHYRMFAGMFIEVFWCLGLFLLVGAAYFIRNWTHLLLVLSAPCVLLFSYIWILPESPRWLFSVGKIKEAEAVLRRTAKVNGTELPEKLLEQVESENQKEGKQKKETGQVWKIVMYRVVLIRTLVVIFNRFALNMCYYGISLNVEHLSGNLYLSYTLSSVVETVAIIVILCFIKKFGRKPLYCCSMMLGSLGFLLSAFPIYLGSESDQKYSLGLVMVGKFGTSAAFAVMYVYGCELFPTSIRNSAMGISFVVELLGGVVSPYIVDLGKLIGAESAAAFPMLVFGAVSFAAALLSLVLPETRNRQLPETVEDAVRFGHLDIL</sequence>
<feature type="transmembrane region" description="Helical" evidence="5">
    <location>
        <begin position="231"/>
        <end position="254"/>
    </location>
</feature>
<feature type="transmembrane region" description="Helical" evidence="5">
    <location>
        <begin position="343"/>
        <end position="364"/>
    </location>
</feature>
<evidence type="ECO:0000256" key="4">
    <source>
        <dbReference type="ARBA" id="ARBA00023136"/>
    </source>
</evidence>
<keyword evidence="2 5" id="KW-0812">Transmembrane</keyword>
<dbReference type="PROSITE" id="PS50850">
    <property type="entry name" value="MFS"/>
    <property type="match status" value="1"/>
</dbReference>
<feature type="transmembrane region" description="Helical" evidence="5">
    <location>
        <begin position="500"/>
        <end position="521"/>
    </location>
</feature>
<reference evidence="8" key="1">
    <citation type="submission" date="2025-08" db="UniProtKB">
        <authorList>
            <consortium name="RefSeq"/>
        </authorList>
    </citation>
    <scope>IDENTIFICATION</scope>
</reference>
<feature type="transmembrane region" description="Helical" evidence="5">
    <location>
        <begin position="376"/>
        <end position="397"/>
    </location>
</feature>
<organism evidence="7 8">
    <name type="scientific">Aplysia californica</name>
    <name type="common">California sea hare</name>
    <dbReference type="NCBI Taxonomy" id="6500"/>
    <lineage>
        <taxon>Eukaryota</taxon>
        <taxon>Metazoa</taxon>
        <taxon>Spiralia</taxon>
        <taxon>Lophotrochozoa</taxon>
        <taxon>Mollusca</taxon>
        <taxon>Gastropoda</taxon>
        <taxon>Heterobranchia</taxon>
        <taxon>Euthyneura</taxon>
        <taxon>Tectipleura</taxon>
        <taxon>Aplysiida</taxon>
        <taxon>Aplysioidea</taxon>
        <taxon>Aplysiidae</taxon>
        <taxon>Aplysia</taxon>
    </lineage>
</organism>
<feature type="transmembrane region" description="Helical" evidence="5">
    <location>
        <begin position="203"/>
        <end position="224"/>
    </location>
</feature>
<feature type="transmembrane region" description="Helical" evidence="5">
    <location>
        <begin position="174"/>
        <end position="197"/>
    </location>
</feature>
<feature type="transmembrane region" description="Helical" evidence="5">
    <location>
        <begin position="260"/>
        <end position="278"/>
    </location>
</feature>
<dbReference type="PANTHER" id="PTHR24064">
    <property type="entry name" value="SOLUTE CARRIER FAMILY 22 MEMBER"/>
    <property type="match status" value="1"/>
</dbReference>
<dbReference type="RefSeq" id="XP_035825787.1">
    <property type="nucleotide sequence ID" value="XM_035969894.1"/>
</dbReference>
<evidence type="ECO:0000313" key="8">
    <source>
        <dbReference type="RefSeq" id="XP_035825787.1"/>
    </source>
</evidence>
<dbReference type="InterPro" id="IPR005828">
    <property type="entry name" value="MFS_sugar_transport-like"/>
</dbReference>
<dbReference type="Proteomes" id="UP000694888">
    <property type="component" value="Unplaced"/>
</dbReference>
<evidence type="ECO:0000256" key="5">
    <source>
        <dbReference type="SAM" id="Phobius"/>
    </source>
</evidence>
<evidence type="ECO:0000256" key="1">
    <source>
        <dbReference type="ARBA" id="ARBA00004141"/>
    </source>
</evidence>
<keyword evidence="7" id="KW-1185">Reference proteome</keyword>
<name>A0ABM1VTP5_APLCA</name>
<comment type="subcellular location">
    <subcellularLocation>
        <location evidence="1">Membrane</location>
        <topology evidence="1">Multi-pass membrane protein</topology>
    </subcellularLocation>
</comment>
<dbReference type="Pfam" id="PF00083">
    <property type="entry name" value="Sugar_tr"/>
    <property type="match status" value="1"/>
</dbReference>
<dbReference type="GeneID" id="101861506"/>
<evidence type="ECO:0000256" key="2">
    <source>
        <dbReference type="ARBA" id="ARBA00022692"/>
    </source>
</evidence>
<dbReference type="Gene3D" id="1.20.1250.20">
    <property type="entry name" value="MFS general substrate transporter like domains"/>
    <property type="match status" value="1"/>
</dbReference>
<keyword evidence="4 5" id="KW-0472">Membrane</keyword>
<keyword evidence="3 5" id="KW-1133">Transmembrane helix</keyword>
<feature type="domain" description="Major facilitator superfamily (MFS) profile" evidence="6">
    <location>
        <begin position="25"/>
        <end position="526"/>
    </location>
</feature>
<protein>
    <submittedName>
        <fullName evidence="8">Organic cation transporter protein</fullName>
    </submittedName>
</protein>
<gene>
    <name evidence="8" type="primary">LOC101861506</name>
</gene>
<feature type="transmembrane region" description="Helical" evidence="5">
    <location>
        <begin position="404"/>
        <end position="426"/>
    </location>
</feature>
<evidence type="ECO:0000313" key="7">
    <source>
        <dbReference type="Proteomes" id="UP000694888"/>
    </source>
</evidence>
<dbReference type="InterPro" id="IPR020846">
    <property type="entry name" value="MFS_dom"/>
</dbReference>
<evidence type="ECO:0000256" key="3">
    <source>
        <dbReference type="ARBA" id="ARBA00022989"/>
    </source>
</evidence>
<accession>A0ABM1VTP5</accession>
<proteinExistence type="predicted"/>
<feature type="transmembrane region" description="Helical" evidence="5">
    <location>
        <begin position="20"/>
        <end position="44"/>
    </location>
</feature>
<evidence type="ECO:0000259" key="6">
    <source>
        <dbReference type="PROSITE" id="PS50850"/>
    </source>
</evidence>
<feature type="transmembrane region" description="Helical" evidence="5">
    <location>
        <begin position="469"/>
        <end position="488"/>
    </location>
</feature>